<name>A0ABP8NKJ6_9BACT</name>
<proteinExistence type="predicted"/>
<gene>
    <name evidence="3" type="ORF">GCM10023156_56730</name>
</gene>
<keyword evidence="1" id="KW-0472">Membrane</keyword>
<dbReference type="RefSeq" id="WP_345327076.1">
    <property type="nucleotide sequence ID" value="NZ_BAABGA010000082.1"/>
</dbReference>
<dbReference type="Proteomes" id="UP001500840">
    <property type="component" value="Unassembled WGS sequence"/>
</dbReference>
<protein>
    <recommendedName>
        <fullName evidence="5">DUF4350 domain-containing protein</fullName>
    </recommendedName>
</protein>
<comment type="caution">
    <text evidence="3">The sequence shown here is derived from an EMBL/GenBank/DDBJ whole genome shotgun (WGS) entry which is preliminary data.</text>
</comment>
<sequence length="735" mass="80893">MNPLTRLSLMLVSVTLLAMPGSELYAQSDPNAHSLATLPANFRKAGFSMTVHMSKVAGNGYQPIYLSFASPLGSFATDRTFDVTLSPHGNSISDVDFSYRFRCQVKQKTTLARFVVYVPYYVPWETIFIEVRDDGRTVDGGKQIAFVNQLTVRHADQKTSVGIIHPTLKQLPASGLPAFPDIRTLITVLGEGPIDEAVDVPRLSHAESLRRVAQVQPAWVQFRNIAPESMHSSWLGYSQLDVILIHGPTLEMLASSGPQDRFDALRDWIAAGGNLWIYDAGGLALPFANLKPVTVGQVVTPSRVKGKLKLQDINDTTDLEYESWSGISKGSSNWQWKQNNNTLSSRQTIFEKLVKVNHPIVQDIPAKSLALTIKTTSLGRGTVTSIDDVDPFPGSFQLWQTVAGLHGKNQLQWVERNGIDVRYGNDHYWSWLIEAVGGPPVKLFFLINTVFIVLVGPLSYRFFRKNQRLYLLLFSAPALALLVTTGLFISAILADGLGTRLRARQITWQDAQSGYLVHNDRLTYFSAMGKSSGLQFADDTALFPILNKPVENRYYGGGRSGAAACQIEVGHDYQQFTGQFLPSRSQVQYLRLEPQKADPLVTFSKTSNGLTVTNHSDQPLYQVVASDSQQQQWTTQTVAPGKSVPMSLLQSGSAAAELGVSPMALASLVPRLRRAYYSRGSTGSQVSSIDQTLNGWLSRLPANQFIATTALRADSLGIDDVEIEDSVHVIMGALQ</sequence>
<feature type="signal peptide" evidence="2">
    <location>
        <begin position="1"/>
        <end position="18"/>
    </location>
</feature>
<organism evidence="3 4">
    <name type="scientific">Novipirellula rosea</name>
    <dbReference type="NCBI Taxonomy" id="1031540"/>
    <lineage>
        <taxon>Bacteria</taxon>
        <taxon>Pseudomonadati</taxon>
        <taxon>Planctomycetota</taxon>
        <taxon>Planctomycetia</taxon>
        <taxon>Pirellulales</taxon>
        <taxon>Pirellulaceae</taxon>
        <taxon>Novipirellula</taxon>
    </lineage>
</organism>
<accession>A0ABP8NKJ6</accession>
<dbReference type="EMBL" id="BAABGA010000082">
    <property type="protein sequence ID" value="GAA4467073.1"/>
    <property type="molecule type" value="Genomic_DNA"/>
</dbReference>
<keyword evidence="4" id="KW-1185">Reference proteome</keyword>
<evidence type="ECO:0000313" key="3">
    <source>
        <dbReference type="EMBL" id="GAA4467073.1"/>
    </source>
</evidence>
<keyword evidence="1" id="KW-1133">Transmembrane helix</keyword>
<feature type="chain" id="PRO_5047319684" description="DUF4350 domain-containing protein" evidence="2">
    <location>
        <begin position="19"/>
        <end position="735"/>
    </location>
</feature>
<keyword evidence="1" id="KW-0812">Transmembrane</keyword>
<feature type="transmembrane region" description="Helical" evidence="1">
    <location>
        <begin position="470"/>
        <end position="494"/>
    </location>
</feature>
<evidence type="ECO:0000313" key="4">
    <source>
        <dbReference type="Proteomes" id="UP001500840"/>
    </source>
</evidence>
<evidence type="ECO:0000256" key="1">
    <source>
        <dbReference type="SAM" id="Phobius"/>
    </source>
</evidence>
<evidence type="ECO:0008006" key="5">
    <source>
        <dbReference type="Google" id="ProtNLM"/>
    </source>
</evidence>
<keyword evidence="2" id="KW-0732">Signal</keyword>
<feature type="transmembrane region" description="Helical" evidence="1">
    <location>
        <begin position="443"/>
        <end position="463"/>
    </location>
</feature>
<evidence type="ECO:0000256" key="2">
    <source>
        <dbReference type="SAM" id="SignalP"/>
    </source>
</evidence>
<reference evidence="4" key="1">
    <citation type="journal article" date="2019" name="Int. J. Syst. Evol. Microbiol.">
        <title>The Global Catalogue of Microorganisms (GCM) 10K type strain sequencing project: providing services to taxonomists for standard genome sequencing and annotation.</title>
        <authorList>
            <consortium name="The Broad Institute Genomics Platform"/>
            <consortium name="The Broad Institute Genome Sequencing Center for Infectious Disease"/>
            <person name="Wu L."/>
            <person name="Ma J."/>
        </authorList>
    </citation>
    <scope>NUCLEOTIDE SEQUENCE [LARGE SCALE GENOMIC DNA]</scope>
    <source>
        <strain evidence="4">JCM 17759</strain>
    </source>
</reference>